<evidence type="ECO:0000313" key="2">
    <source>
        <dbReference type="EMBL" id="PWZ97817.1"/>
    </source>
</evidence>
<evidence type="ECO:0000313" key="3">
    <source>
        <dbReference type="Proteomes" id="UP000246351"/>
    </source>
</evidence>
<comment type="caution">
    <text evidence="2">The sequence shown here is derived from an EMBL/GenBank/DDBJ whole genome shotgun (WGS) entry which is preliminary data.</text>
</comment>
<name>A0A317Z8S9_STAPS</name>
<organism evidence="2 3">
    <name type="scientific">Staphylococcus pseudintermedius</name>
    <dbReference type="NCBI Taxonomy" id="283734"/>
    <lineage>
        <taxon>Bacteria</taxon>
        <taxon>Bacillati</taxon>
        <taxon>Bacillota</taxon>
        <taxon>Bacilli</taxon>
        <taxon>Bacillales</taxon>
        <taxon>Staphylococcaceae</taxon>
        <taxon>Staphylococcus</taxon>
        <taxon>Staphylococcus intermedius group</taxon>
    </lineage>
</organism>
<gene>
    <name evidence="2" type="ORF">DD924_11610</name>
</gene>
<feature type="region of interest" description="Disordered" evidence="1">
    <location>
        <begin position="118"/>
        <end position="171"/>
    </location>
</feature>
<proteinExistence type="predicted"/>
<evidence type="ECO:0000256" key="1">
    <source>
        <dbReference type="SAM" id="MobiDB-lite"/>
    </source>
</evidence>
<dbReference type="EMBL" id="QEIV01001121">
    <property type="protein sequence ID" value="PWZ97817.1"/>
    <property type="molecule type" value="Genomic_DNA"/>
</dbReference>
<feature type="non-terminal residue" evidence="2">
    <location>
        <position position="171"/>
    </location>
</feature>
<feature type="compositionally biased region" description="Polar residues" evidence="1">
    <location>
        <begin position="118"/>
        <end position="128"/>
    </location>
</feature>
<dbReference type="Proteomes" id="UP000246351">
    <property type="component" value="Unassembled WGS sequence"/>
</dbReference>
<dbReference type="AlphaFoldDB" id="A0A317Z8S9"/>
<sequence>PDQVLENGTVVKHLYPTGIFWKENQSFIINFDESEISLDNKKILKIESQKASILNASGTLQNSPYWYTIPNNTDEYNRVADVTQFTDSLTKTGYTTERGFEYLPELLKVTYADDANNSVVAEPNSNSTEAEDTSEVAASNDEISNDNIAPTEEAVNPIDNGDGTYIASVVP</sequence>
<reference evidence="2 3" key="1">
    <citation type="journal article" date="2018" name="Vet. Microbiol.">
        <title>Clonal diversity and geographic distribution of methicillin-resistant Staphylococcus pseudintermedius from Australian animals: Discovery of novel sequence types.</title>
        <authorList>
            <person name="Worthing K.A."/>
            <person name="Abraham S."/>
            <person name="Coombs G.W."/>
            <person name="Pang S."/>
            <person name="Saputra S."/>
            <person name="Jordan D."/>
            <person name="Trott D.J."/>
            <person name="Norris J.M."/>
        </authorList>
    </citation>
    <scope>NUCLEOTIDE SEQUENCE [LARGE SCALE GENOMIC DNA]</scope>
    <source>
        <strain evidence="2 3">ST71 3</strain>
    </source>
</reference>
<accession>A0A317Z8S9</accession>
<feature type="non-terminal residue" evidence="2">
    <location>
        <position position="1"/>
    </location>
</feature>
<protein>
    <submittedName>
        <fullName evidence="2">Uncharacterized protein</fullName>
    </submittedName>
</protein>